<dbReference type="AlphaFoldDB" id="A0A061R3L1"/>
<feature type="region of interest" description="Disordered" evidence="14">
    <location>
        <begin position="17"/>
        <end position="47"/>
    </location>
</feature>
<dbReference type="InterPro" id="IPR002301">
    <property type="entry name" value="Ile-tRNA-ligase"/>
</dbReference>
<evidence type="ECO:0000256" key="14">
    <source>
        <dbReference type="SAM" id="MobiDB-lite"/>
    </source>
</evidence>
<dbReference type="SUPFAM" id="SSF50677">
    <property type="entry name" value="ValRS/IleRS/LeuRS editing domain"/>
    <property type="match status" value="1"/>
</dbReference>
<dbReference type="EMBL" id="GBEZ01021401">
    <property type="protein sequence ID" value="JAC65344.1"/>
    <property type="molecule type" value="Transcribed_RNA"/>
</dbReference>
<dbReference type="InterPro" id="IPR050081">
    <property type="entry name" value="Ile-tRNA_ligase"/>
</dbReference>
<evidence type="ECO:0000256" key="7">
    <source>
        <dbReference type="ARBA" id="ARBA00022833"/>
    </source>
</evidence>
<dbReference type="PANTHER" id="PTHR42765">
    <property type="entry name" value="SOLEUCYL-TRNA SYNTHETASE"/>
    <property type="match status" value="1"/>
</dbReference>
<evidence type="ECO:0000313" key="18">
    <source>
        <dbReference type="EMBL" id="JAC65344.1"/>
    </source>
</evidence>
<dbReference type="GO" id="GO:0000049">
    <property type="term" value="F:tRNA binding"/>
    <property type="evidence" value="ECO:0007669"/>
    <property type="project" value="InterPro"/>
</dbReference>
<dbReference type="GO" id="GO:0006428">
    <property type="term" value="P:isoleucyl-tRNA aminoacylation"/>
    <property type="evidence" value="ECO:0007669"/>
    <property type="project" value="InterPro"/>
</dbReference>
<dbReference type="GO" id="GO:0048608">
    <property type="term" value="P:reproductive structure development"/>
    <property type="evidence" value="ECO:0007669"/>
    <property type="project" value="UniProtKB-ARBA"/>
</dbReference>
<evidence type="ECO:0000256" key="4">
    <source>
        <dbReference type="ARBA" id="ARBA00022598"/>
    </source>
</evidence>
<comment type="similarity">
    <text evidence="2 13">Belongs to the class-I aminoacyl-tRNA synthetase family.</text>
</comment>
<evidence type="ECO:0000256" key="6">
    <source>
        <dbReference type="ARBA" id="ARBA00022741"/>
    </source>
</evidence>
<feature type="domain" description="Methionyl/Valyl/Leucyl/Isoleucyl-tRNA synthetase anticodon-binding" evidence="17">
    <location>
        <begin position="780"/>
        <end position="938"/>
    </location>
</feature>
<dbReference type="InterPro" id="IPR009008">
    <property type="entry name" value="Val/Leu/Ile-tRNA-synth_edit"/>
</dbReference>
<dbReference type="GO" id="GO:0009791">
    <property type="term" value="P:post-embryonic development"/>
    <property type="evidence" value="ECO:0007669"/>
    <property type="project" value="UniProtKB-ARBA"/>
</dbReference>
<accession>A0A061R3L1</accession>
<evidence type="ECO:0000256" key="5">
    <source>
        <dbReference type="ARBA" id="ARBA00022723"/>
    </source>
</evidence>
<comment type="subcellular location">
    <subcellularLocation>
        <location evidence="1">Mitochondrion</location>
    </subcellularLocation>
</comment>
<reference evidence="18" key="1">
    <citation type="submission" date="2014-05" db="EMBL/GenBank/DDBJ databases">
        <title>The transcriptome of the halophilic microalga Tetraselmis sp. GSL018 isolated from the Great Salt Lake, Utah.</title>
        <authorList>
            <person name="Jinkerson R.E."/>
            <person name="D'Adamo S."/>
            <person name="Posewitz M.C."/>
        </authorList>
    </citation>
    <scope>NUCLEOTIDE SEQUENCE</scope>
    <source>
        <strain evidence="18">GSL018</strain>
    </source>
</reference>
<dbReference type="SUPFAM" id="SSF52374">
    <property type="entry name" value="Nucleotidylyl transferase"/>
    <property type="match status" value="1"/>
</dbReference>
<dbReference type="Pfam" id="PF06827">
    <property type="entry name" value="zf-FPG_IleRS"/>
    <property type="match status" value="1"/>
</dbReference>
<dbReference type="CDD" id="cd07960">
    <property type="entry name" value="Anticodon_Ia_Ile_BEm"/>
    <property type="match status" value="1"/>
</dbReference>
<dbReference type="GO" id="GO:0046872">
    <property type="term" value="F:metal ion binding"/>
    <property type="evidence" value="ECO:0007669"/>
    <property type="project" value="UniProtKB-KW"/>
</dbReference>
<dbReference type="PRINTS" id="PR00984">
    <property type="entry name" value="TRNASYNTHILE"/>
</dbReference>
<protein>
    <recommendedName>
        <fullName evidence="3">isoleucine--tRNA ligase</fullName>
        <ecNumber evidence="3">6.1.1.5</ecNumber>
    </recommendedName>
    <alternativeName>
        <fullName evidence="11">Isoleucyl-tRNA synthetase</fullName>
    </alternativeName>
</protein>
<dbReference type="GO" id="GO:0004822">
    <property type="term" value="F:isoleucine-tRNA ligase activity"/>
    <property type="evidence" value="ECO:0007669"/>
    <property type="project" value="UniProtKB-EC"/>
</dbReference>
<evidence type="ECO:0000256" key="8">
    <source>
        <dbReference type="ARBA" id="ARBA00022840"/>
    </source>
</evidence>
<evidence type="ECO:0000256" key="10">
    <source>
        <dbReference type="ARBA" id="ARBA00023146"/>
    </source>
</evidence>
<dbReference type="FunFam" id="1.10.730.20:FF:000001">
    <property type="entry name" value="Isoleucine--tRNA ligase"/>
    <property type="match status" value="1"/>
</dbReference>
<organism evidence="18">
    <name type="scientific">Tetraselmis sp. GSL018</name>
    <dbReference type="NCBI Taxonomy" id="582737"/>
    <lineage>
        <taxon>Eukaryota</taxon>
        <taxon>Viridiplantae</taxon>
        <taxon>Chlorophyta</taxon>
        <taxon>core chlorophytes</taxon>
        <taxon>Chlorodendrophyceae</taxon>
        <taxon>Chlorodendrales</taxon>
        <taxon>Chlorodendraceae</taxon>
        <taxon>Tetraselmis</taxon>
    </lineage>
</organism>
<dbReference type="Gene3D" id="3.40.50.620">
    <property type="entry name" value="HUPs"/>
    <property type="match status" value="2"/>
</dbReference>
<feature type="domain" description="Aminoacyl-tRNA synthetase class Ia" evidence="15">
    <location>
        <begin position="105"/>
        <end position="734"/>
    </location>
</feature>
<dbReference type="PROSITE" id="PS00178">
    <property type="entry name" value="AA_TRNA_LIGASE_I"/>
    <property type="match status" value="1"/>
</dbReference>
<gene>
    <name evidence="18" type="primary">ILES</name>
    <name evidence="18" type="ORF">TSPGSL018_16245</name>
</gene>
<keyword evidence="8 13" id="KW-0067">ATP-binding</keyword>
<keyword evidence="6 13" id="KW-0547">Nucleotide-binding</keyword>
<keyword evidence="5" id="KW-0479">Metal-binding</keyword>
<comment type="catalytic activity">
    <reaction evidence="12">
        <text>tRNA(Ile) + L-isoleucine + ATP = L-isoleucyl-tRNA(Ile) + AMP + diphosphate</text>
        <dbReference type="Rhea" id="RHEA:11060"/>
        <dbReference type="Rhea" id="RHEA-COMP:9666"/>
        <dbReference type="Rhea" id="RHEA-COMP:9695"/>
        <dbReference type="ChEBI" id="CHEBI:30616"/>
        <dbReference type="ChEBI" id="CHEBI:33019"/>
        <dbReference type="ChEBI" id="CHEBI:58045"/>
        <dbReference type="ChEBI" id="CHEBI:78442"/>
        <dbReference type="ChEBI" id="CHEBI:78528"/>
        <dbReference type="ChEBI" id="CHEBI:456215"/>
        <dbReference type="EC" id="6.1.1.5"/>
    </reaction>
</comment>
<evidence type="ECO:0000256" key="2">
    <source>
        <dbReference type="ARBA" id="ARBA00005594"/>
    </source>
</evidence>
<dbReference type="SUPFAM" id="SSF47323">
    <property type="entry name" value="Anticodon-binding domain of a subclass of class I aminoacyl-tRNA synthetases"/>
    <property type="match status" value="1"/>
</dbReference>
<dbReference type="GO" id="GO:0005524">
    <property type="term" value="F:ATP binding"/>
    <property type="evidence" value="ECO:0007669"/>
    <property type="project" value="UniProtKB-KW"/>
</dbReference>
<dbReference type="InterPro" id="IPR001412">
    <property type="entry name" value="aa-tRNA-synth_I_CS"/>
</dbReference>
<dbReference type="InterPro" id="IPR010663">
    <property type="entry name" value="Znf_FPG/IleRS"/>
</dbReference>
<dbReference type="HAMAP" id="MF_02002">
    <property type="entry name" value="Ile_tRNA_synth_type1"/>
    <property type="match status" value="1"/>
</dbReference>
<keyword evidence="10 13" id="KW-0030">Aminoacyl-tRNA synthetase</keyword>
<dbReference type="Gene3D" id="3.90.740.10">
    <property type="entry name" value="Valyl/Leucyl/Isoleucyl-tRNA synthetase, editing domain"/>
    <property type="match status" value="1"/>
</dbReference>
<dbReference type="Pfam" id="PF00133">
    <property type="entry name" value="tRNA-synt_1"/>
    <property type="match status" value="1"/>
</dbReference>
<dbReference type="FunFam" id="3.40.50.620:FF:000111">
    <property type="entry name" value="Mitochondrial isoleucyl-tRNA synthetase"/>
    <property type="match status" value="1"/>
</dbReference>
<dbReference type="Gene3D" id="1.10.730.20">
    <property type="match status" value="1"/>
</dbReference>
<proteinExistence type="inferred from homology"/>
<evidence type="ECO:0000259" key="17">
    <source>
        <dbReference type="Pfam" id="PF08264"/>
    </source>
</evidence>
<evidence type="ECO:0000256" key="11">
    <source>
        <dbReference type="ARBA" id="ARBA00032665"/>
    </source>
</evidence>
<dbReference type="GO" id="GO:0032543">
    <property type="term" value="P:mitochondrial translation"/>
    <property type="evidence" value="ECO:0007669"/>
    <property type="project" value="TreeGrafter"/>
</dbReference>
<dbReference type="Gene3D" id="1.10.10.830">
    <property type="entry name" value="Ile-tRNA synthetase CP2 domain-like"/>
    <property type="match status" value="1"/>
</dbReference>
<dbReference type="InterPro" id="IPR033708">
    <property type="entry name" value="Anticodon_Ile_BEm"/>
</dbReference>
<keyword evidence="4 13" id="KW-0436">Ligase</keyword>
<keyword evidence="9 13" id="KW-0648">Protein biosynthesis</keyword>
<evidence type="ECO:0000256" key="12">
    <source>
        <dbReference type="ARBA" id="ARBA00048359"/>
    </source>
</evidence>
<evidence type="ECO:0000259" key="16">
    <source>
        <dbReference type="Pfam" id="PF06827"/>
    </source>
</evidence>
<sequence length="1058" mass="116689">MGVHTWLHSAGLAMPVTRTGPRGVRQLRSSPQLSKIGHRGLRDIPPSWRMDGRRSAMVWAGKGEGKDRSSKGKKKKEGGYYKDTVLLPKTGFNLRANSVVREPEIQKLWEDMDVYRRLLAENQGEPFTLHDGPPYANGDLHIGHALNKILKDFVNRYQMLQGRRVRFRPGWDCHGLPIELKVLQSMGEEQRRGLSPLKLRYKARDFALKTMKSQREQFKRYGVWGDWDEPYLTLLPEYEAKQLEVFGKMLLNGYIYRGRKPVHWSPSSGTALAEAELEYPEGHTSPSIYVAMPLTDLPEGLGAEEAEALRSAAFAVWTTTPWTIPANQAVAVNADLRYCVVEAAGGVGGAGEPRRLVVAEDLVDALAEKWGVALRKVASMPGSSLEGARYRHPLYERTSPVVVGGDYITTDSGTGLVHTAPGHGQEDYQVGLRYGLEIFSPVDGEGRFTEEAGPLFAGLGVQGEGNEVVVEALRSAGALLKREAYEHKYPYDWRTKQPTIFRATSQWFASVDGFREAAVEAIRGVRWVPEAGERRITSMTEGRSDWCISRQRKWGVPIPVFYDRETDEPFMDEKTIAHVVAIVRENGSDAWFKLDVADLLPEEYRDQAPRLRKGEDTMDVWFDSGSSWAGVVDETEGLELPADLYLEGSDQHRGWFQSSLLTCVAATGMAPYKAVLTHGFVLDERGHKMSKSLGNVVDPKDVIEGGKDQKKQPGLGADVLRLWVASVDYTSDVMIGGFILSQIADSYRKIRGTLRFLVGNLHDFNPETDAVPYEELPLTDRYILASLADLLRESSAAYDSFQFYRVYQAAMRFSVSELSNFYLDMAKDRLYIRGAASAERRACQTVMRHLLEGLAAAIAPLTPHMAEDVWQALPYARGPAESVFLAGWKQAPAAWAALGEADRRAVGAMLGVRDMANKVCEGARLAKEIGANLDAEVLVHADDPELAGALRGFAAGGNGVDELRYCFIVSSASVVGSAEEAAAAPFTASEELEGFEGRVTVGVRRAGGAKCDRCWNFSGLVGSDAEHPELCERCAPVVREMGVEPPPLKAQAEPAGAA</sequence>
<feature type="domain" description="Zinc finger FPG/IleRS-type" evidence="16">
    <location>
        <begin position="1010"/>
        <end position="1037"/>
    </location>
</feature>
<dbReference type="PANTHER" id="PTHR42765:SF1">
    <property type="entry name" value="ISOLEUCINE--TRNA LIGASE, MITOCHONDRIAL"/>
    <property type="match status" value="1"/>
</dbReference>
<dbReference type="EC" id="6.1.1.5" evidence="3"/>
<dbReference type="InterPro" id="IPR002300">
    <property type="entry name" value="aa-tRNA-synth_Ia"/>
</dbReference>
<dbReference type="GO" id="GO:0002161">
    <property type="term" value="F:aminoacyl-tRNA deacylase activity"/>
    <property type="evidence" value="ECO:0007669"/>
    <property type="project" value="InterPro"/>
</dbReference>
<dbReference type="InterPro" id="IPR009080">
    <property type="entry name" value="tRNAsynth_Ia_anticodon-bd"/>
</dbReference>
<dbReference type="InterPro" id="IPR013155">
    <property type="entry name" value="M/V/L/I-tRNA-synth_anticd-bd"/>
</dbReference>
<keyword evidence="7" id="KW-0862">Zinc</keyword>
<evidence type="ECO:0000256" key="3">
    <source>
        <dbReference type="ARBA" id="ARBA00013165"/>
    </source>
</evidence>
<evidence type="ECO:0000259" key="15">
    <source>
        <dbReference type="Pfam" id="PF00133"/>
    </source>
</evidence>
<name>A0A061R3L1_9CHLO</name>
<dbReference type="Pfam" id="PF08264">
    <property type="entry name" value="Anticodon_1"/>
    <property type="match status" value="1"/>
</dbReference>
<dbReference type="FunFam" id="3.90.740.10:FF:000013">
    <property type="entry name" value="Isoleucine--tRNA ligase, chloroplastic/mitochondrial"/>
    <property type="match status" value="1"/>
</dbReference>
<evidence type="ECO:0000256" key="13">
    <source>
        <dbReference type="RuleBase" id="RU363035"/>
    </source>
</evidence>
<dbReference type="InterPro" id="IPR014729">
    <property type="entry name" value="Rossmann-like_a/b/a_fold"/>
</dbReference>
<dbReference type="GO" id="GO:0005739">
    <property type="term" value="C:mitochondrion"/>
    <property type="evidence" value="ECO:0007669"/>
    <property type="project" value="UniProtKB-SubCell"/>
</dbReference>
<dbReference type="NCBIfam" id="TIGR00392">
    <property type="entry name" value="ileS"/>
    <property type="match status" value="1"/>
</dbReference>
<evidence type="ECO:0000256" key="1">
    <source>
        <dbReference type="ARBA" id="ARBA00004173"/>
    </source>
</evidence>
<dbReference type="InterPro" id="IPR023585">
    <property type="entry name" value="Ile-tRNA-ligase_type1"/>
</dbReference>
<evidence type="ECO:0000256" key="9">
    <source>
        <dbReference type="ARBA" id="ARBA00022917"/>
    </source>
</evidence>